<feature type="region of interest" description="Disordered" evidence="5">
    <location>
        <begin position="46"/>
        <end position="77"/>
    </location>
</feature>
<dbReference type="PANTHER" id="PTHR23502">
    <property type="entry name" value="MAJOR FACILITATOR SUPERFAMILY"/>
    <property type="match status" value="1"/>
</dbReference>
<evidence type="ECO:0000259" key="7">
    <source>
        <dbReference type="PROSITE" id="PS50850"/>
    </source>
</evidence>
<gene>
    <name evidence="8" type="ORF">F5878DRAFT_248954</name>
</gene>
<dbReference type="InterPro" id="IPR020846">
    <property type="entry name" value="MFS_dom"/>
</dbReference>
<evidence type="ECO:0000256" key="4">
    <source>
        <dbReference type="ARBA" id="ARBA00023136"/>
    </source>
</evidence>
<dbReference type="GO" id="GO:0005886">
    <property type="term" value="C:plasma membrane"/>
    <property type="evidence" value="ECO:0007669"/>
    <property type="project" value="TreeGrafter"/>
</dbReference>
<dbReference type="PROSITE" id="PS50850">
    <property type="entry name" value="MFS"/>
    <property type="match status" value="1"/>
</dbReference>
<proteinExistence type="predicted"/>
<keyword evidence="9" id="KW-1185">Reference proteome</keyword>
<reference evidence="8" key="1">
    <citation type="submission" date="2022-08" db="EMBL/GenBank/DDBJ databases">
        <authorList>
            <consortium name="DOE Joint Genome Institute"/>
            <person name="Min B."/>
            <person name="Riley R."/>
            <person name="Sierra-Patev S."/>
            <person name="Naranjo-Ortiz M."/>
            <person name="Looney B."/>
            <person name="Konkel Z."/>
            <person name="Slot J.C."/>
            <person name="Sakamoto Y."/>
            <person name="Steenwyk J.L."/>
            <person name="Rokas A."/>
            <person name="Carro J."/>
            <person name="Camarero S."/>
            <person name="Ferreira P."/>
            <person name="Molpeceres G."/>
            <person name="Ruiz-Duenas F.J."/>
            <person name="Serrano A."/>
            <person name="Henrissat B."/>
            <person name="Drula E."/>
            <person name="Hughes K.W."/>
            <person name="Mata J.L."/>
            <person name="Ishikawa N.K."/>
            <person name="Vargas-Isla R."/>
            <person name="Ushijima S."/>
            <person name="Smith C.A."/>
            <person name="Ahrendt S."/>
            <person name="Andreopoulos W."/>
            <person name="He G."/>
            <person name="Labutti K."/>
            <person name="Lipzen A."/>
            <person name="Ng V."/>
            <person name="Sandor L."/>
            <person name="Barry K."/>
            <person name="Martinez A.T."/>
            <person name="Xiao Y."/>
            <person name="Gibbons J.G."/>
            <person name="Terashima K."/>
            <person name="Hibbett D.S."/>
            <person name="Grigoriev I.V."/>
        </authorList>
    </citation>
    <scope>NUCLEOTIDE SEQUENCE</scope>
    <source>
        <strain evidence="8">TFB9207</strain>
    </source>
</reference>
<feature type="transmembrane region" description="Helical" evidence="6">
    <location>
        <begin position="488"/>
        <end position="512"/>
    </location>
</feature>
<dbReference type="SUPFAM" id="SSF103473">
    <property type="entry name" value="MFS general substrate transporter"/>
    <property type="match status" value="1"/>
</dbReference>
<dbReference type="Gene3D" id="1.20.1250.20">
    <property type="entry name" value="MFS general substrate transporter like domains"/>
    <property type="match status" value="1"/>
</dbReference>
<dbReference type="Pfam" id="PF07690">
    <property type="entry name" value="MFS_1"/>
    <property type="match status" value="1"/>
</dbReference>
<evidence type="ECO:0000313" key="9">
    <source>
        <dbReference type="Proteomes" id="UP001163846"/>
    </source>
</evidence>
<evidence type="ECO:0000313" key="8">
    <source>
        <dbReference type="EMBL" id="KAJ3836693.1"/>
    </source>
</evidence>
<feature type="transmembrane region" description="Helical" evidence="6">
    <location>
        <begin position="378"/>
        <end position="396"/>
    </location>
</feature>
<dbReference type="AlphaFoldDB" id="A0AA38P5G5"/>
<keyword evidence="4 6" id="KW-0472">Membrane</keyword>
<evidence type="ECO:0000256" key="2">
    <source>
        <dbReference type="ARBA" id="ARBA00022692"/>
    </source>
</evidence>
<feature type="transmembrane region" description="Helical" evidence="6">
    <location>
        <begin position="236"/>
        <end position="258"/>
    </location>
</feature>
<protein>
    <submittedName>
        <fullName evidence="8">MFS general substrate transporter</fullName>
    </submittedName>
</protein>
<evidence type="ECO:0000256" key="3">
    <source>
        <dbReference type="ARBA" id="ARBA00022989"/>
    </source>
</evidence>
<sequence>MGDLVYDWVIELGRETGTIAPPYLRRSHPFPPCLNPSQTFRTWTGLLPRQTTMSETDIEKRSNDERKEDASREGSEKGEINLITFHEKRAGRLVVSPEEARIEFGETVASKLKLSKDGTKVLWPQPTDSPYDPQNWSSRRKHLHLFIITLAAIVPDFDSGIGIASIFRLATQFNTTTGVINDMTSNWSIFLLGWGGLFAVMLIRRYGRLPILFWSQIFALGFLVGCTFAPNLKTFTAMRCLNGFFATAPQVTGLYVVTDLFPFHLQARKLNIWTMGFIISPFLSPFAFGFLVARTTWRWAYGIGAMYGAIVCVLIILFMEETMYDRTVSPIPEPAAGGGLRYRFESLVGITGYRMARYRISWKESILSPFVVVWRPHLLIILVFEAMVFGFSIGINTTNAVFLGSPPPLGYGFSQFAIAGGYGTPIVAVLIGELIGRFNNDFIMNVTVKRNNGVFEAESRLWACYLAMPLYICGFVVLGASFQKHLSVGALIMGWGISELAVMINTVAVYAYCNDCFPKHQGEISALINLARTLGGFSVAYFQVPWALKHGALQVFGVEAAIVIGLFFLSVPFIQLKGRGLREKYSL</sequence>
<dbReference type="InterPro" id="IPR011701">
    <property type="entry name" value="MFS"/>
</dbReference>
<feature type="transmembrane region" description="Helical" evidence="6">
    <location>
        <begin position="211"/>
        <end position="230"/>
    </location>
</feature>
<feature type="transmembrane region" description="Helical" evidence="6">
    <location>
        <begin position="416"/>
        <end position="440"/>
    </location>
</feature>
<organism evidence="8 9">
    <name type="scientific">Lentinula raphanica</name>
    <dbReference type="NCBI Taxonomy" id="153919"/>
    <lineage>
        <taxon>Eukaryota</taxon>
        <taxon>Fungi</taxon>
        <taxon>Dikarya</taxon>
        <taxon>Basidiomycota</taxon>
        <taxon>Agaricomycotina</taxon>
        <taxon>Agaricomycetes</taxon>
        <taxon>Agaricomycetidae</taxon>
        <taxon>Agaricales</taxon>
        <taxon>Marasmiineae</taxon>
        <taxon>Omphalotaceae</taxon>
        <taxon>Lentinula</taxon>
    </lineage>
</organism>
<feature type="domain" description="Major facilitator superfamily (MFS) profile" evidence="7">
    <location>
        <begin position="144"/>
        <end position="575"/>
    </location>
</feature>
<evidence type="ECO:0000256" key="5">
    <source>
        <dbReference type="SAM" id="MobiDB-lite"/>
    </source>
</evidence>
<feature type="transmembrane region" description="Helical" evidence="6">
    <location>
        <begin position="143"/>
        <end position="167"/>
    </location>
</feature>
<feature type="transmembrane region" description="Helical" evidence="6">
    <location>
        <begin position="187"/>
        <end position="204"/>
    </location>
</feature>
<feature type="transmembrane region" description="Helical" evidence="6">
    <location>
        <begin position="556"/>
        <end position="574"/>
    </location>
</feature>
<feature type="transmembrane region" description="Helical" evidence="6">
    <location>
        <begin position="461"/>
        <end position="482"/>
    </location>
</feature>
<evidence type="ECO:0000256" key="6">
    <source>
        <dbReference type="SAM" id="Phobius"/>
    </source>
</evidence>
<feature type="transmembrane region" description="Helical" evidence="6">
    <location>
        <begin position="299"/>
        <end position="319"/>
    </location>
</feature>
<feature type="compositionally biased region" description="Basic and acidic residues" evidence="5">
    <location>
        <begin position="57"/>
        <end position="77"/>
    </location>
</feature>
<name>A0AA38P5G5_9AGAR</name>
<dbReference type="GO" id="GO:0022857">
    <property type="term" value="F:transmembrane transporter activity"/>
    <property type="evidence" value="ECO:0007669"/>
    <property type="project" value="InterPro"/>
</dbReference>
<keyword evidence="2 6" id="KW-0812">Transmembrane</keyword>
<dbReference type="PANTHER" id="PTHR23502:SF22">
    <property type="entry name" value="MAJOR FACILITATOR SUPERFAMILY (MFS) PROFILE DOMAIN-CONTAINING PROTEIN"/>
    <property type="match status" value="1"/>
</dbReference>
<evidence type="ECO:0000256" key="1">
    <source>
        <dbReference type="ARBA" id="ARBA00004141"/>
    </source>
</evidence>
<dbReference type="InterPro" id="IPR036259">
    <property type="entry name" value="MFS_trans_sf"/>
</dbReference>
<keyword evidence="3 6" id="KW-1133">Transmembrane helix</keyword>
<dbReference type="EMBL" id="MU806300">
    <property type="protein sequence ID" value="KAJ3836693.1"/>
    <property type="molecule type" value="Genomic_DNA"/>
</dbReference>
<feature type="transmembrane region" description="Helical" evidence="6">
    <location>
        <begin position="270"/>
        <end position="293"/>
    </location>
</feature>
<dbReference type="Proteomes" id="UP001163846">
    <property type="component" value="Unassembled WGS sequence"/>
</dbReference>
<feature type="transmembrane region" description="Helical" evidence="6">
    <location>
        <begin position="524"/>
        <end position="544"/>
    </location>
</feature>
<accession>A0AA38P5G5</accession>
<comment type="caution">
    <text evidence="8">The sequence shown here is derived from an EMBL/GenBank/DDBJ whole genome shotgun (WGS) entry which is preliminary data.</text>
</comment>
<comment type="subcellular location">
    <subcellularLocation>
        <location evidence="1">Membrane</location>
        <topology evidence="1">Multi-pass membrane protein</topology>
    </subcellularLocation>
</comment>